<organism evidence="3 4">
    <name type="scientific">Polaribacter marinaquae</name>
    <dbReference type="NCBI Taxonomy" id="1642819"/>
    <lineage>
        <taxon>Bacteria</taxon>
        <taxon>Pseudomonadati</taxon>
        <taxon>Bacteroidota</taxon>
        <taxon>Flavobacteriia</taxon>
        <taxon>Flavobacteriales</taxon>
        <taxon>Flavobacteriaceae</taxon>
    </lineage>
</organism>
<reference evidence="3 4" key="1">
    <citation type="submission" date="2024-03" db="EMBL/GenBank/DDBJ databases">
        <authorList>
            <person name="Cao K."/>
        </authorList>
    </citation>
    <scope>NUCLEOTIDE SEQUENCE [LARGE SCALE GENOMIC DNA]</scope>
    <source>
        <strain evidence="3 4">MCCC 1K00696</strain>
    </source>
</reference>
<dbReference type="InterPro" id="IPR036761">
    <property type="entry name" value="TTHA0802/YceI-like_sf"/>
</dbReference>
<keyword evidence="1" id="KW-0732">Signal</keyword>
<dbReference type="PROSITE" id="PS51257">
    <property type="entry name" value="PROKAR_LIPOPROTEIN"/>
    <property type="match status" value="1"/>
</dbReference>
<keyword evidence="4" id="KW-1185">Reference proteome</keyword>
<feature type="chain" id="PRO_5046921518" evidence="1">
    <location>
        <begin position="19"/>
        <end position="204"/>
    </location>
</feature>
<proteinExistence type="predicted"/>
<gene>
    <name evidence="3" type="ORF">WG950_13755</name>
</gene>
<evidence type="ECO:0000313" key="3">
    <source>
        <dbReference type="EMBL" id="WYW55588.1"/>
    </source>
</evidence>
<sequence>MKKAFILLLLVATNISFISCKSDKTTAKTTQKEDIAKFSVNKAEKEINFTAYKFTEKTPVGGQFRQVDVISGGTGETIKEAINNTEFSIPVSSIFTKDSSRDYKIQKFFFGVMSDTKLLSGKLNIENDSIGSATIKMNGVSNKVPFKYTIVNNTFAMSGKMDVSNWNALDALASLNKVCEALHTGSDGVSKTWSEVALNITTKF</sequence>
<feature type="signal peptide" evidence="1">
    <location>
        <begin position="1"/>
        <end position="18"/>
    </location>
</feature>
<evidence type="ECO:0000256" key="1">
    <source>
        <dbReference type="SAM" id="SignalP"/>
    </source>
</evidence>
<name>A0ABZ2TR29_9FLAO</name>
<dbReference type="Gene3D" id="2.40.128.110">
    <property type="entry name" value="Lipid/polyisoprenoid-binding, YceI-like"/>
    <property type="match status" value="1"/>
</dbReference>
<dbReference type="EMBL" id="CP150496">
    <property type="protein sequence ID" value="WYW55588.1"/>
    <property type="molecule type" value="Genomic_DNA"/>
</dbReference>
<dbReference type="InterPro" id="IPR007372">
    <property type="entry name" value="Lipid/polyisoprenoid-bd_YceI"/>
</dbReference>
<evidence type="ECO:0000259" key="2">
    <source>
        <dbReference type="Pfam" id="PF04264"/>
    </source>
</evidence>
<accession>A0ABZ2TR29</accession>
<dbReference type="Proteomes" id="UP001491088">
    <property type="component" value="Chromosome"/>
</dbReference>
<dbReference type="RefSeq" id="WP_340933134.1">
    <property type="nucleotide sequence ID" value="NZ_CP150496.1"/>
</dbReference>
<protein>
    <submittedName>
        <fullName evidence="3">YceI family protein</fullName>
    </submittedName>
</protein>
<evidence type="ECO:0000313" key="4">
    <source>
        <dbReference type="Proteomes" id="UP001491088"/>
    </source>
</evidence>
<dbReference type="SUPFAM" id="SSF101874">
    <property type="entry name" value="YceI-like"/>
    <property type="match status" value="1"/>
</dbReference>
<dbReference type="Pfam" id="PF04264">
    <property type="entry name" value="YceI"/>
    <property type="match status" value="1"/>
</dbReference>
<feature type="domain" description="Lipid/polyisoprenoid-binding YceI-like" evidence="2">
    <location>
        <begin position="39"/>
        <end position="202"/>
    </location>
</feature>